<name>A0A8B6MC24_METTU</name>
<comment type="caution">
    <text evidence="2">The sequence shown here is derived from an EMBL/GenBank/DDBJ whole genome shotgun (WGS) entry which is preliminary data.</text>
</comment>
<evidence type="ECO:0000313" key="2">
    <source>
        <dbReference type="EMBL" id="VTZ51638.1"/>
    </source>
</evidence>
<feature type="domain" description="Hydantoinase B/oxoprolinase" evidence="1">
    <location>
        <begin position="57"/>
        <end position="634"/>
    </location>
</feature>
<dbReference type="AlphaFoldDB" id="A0A8B6MC24"/>
<dbReference type="Pfam" id="PF02538">
    <property type="entry name" value="Hydantoinase_B"/>
    <property type="match status" value="1"/>
</dbReference>
<reference evidence="2 3" key="1">
    <citation type="submission" date="2019-05" db="EMBL/GenBank/DDBJ databases">
        <authorList>
            <person name="Farhan Ul Haque M."/>
        </authorList>
    </citation>
    <scope>NUCLEOTIDE SEQUENCE [LARGE SCALE GENOMIC DNA]</scope>
    <source>
        <strain evidence="2">2</strain>
    </source>
</reference>
<dbReference type="InterPro" id="IPR003692">
    <property type="entry name" value="Hydantoinase_B"/>
</dbReference>
<evidence type="ECO:0000313" key="3">
    <source>
        <dbReference type="Proteomes" id="UP000485880"/>
    </source>
</evidence>
<dbReference type="EMBL" id="CABFMQ020000101">
    <property type="protein sequence ID" value="VTZ51638.1"/>
    <property type="molecule type" value="Genomic_DNA"/>
</dbReference>
<sequence length="780" mass="87216">MNVNIREKDIIQPPAPARGIVRGGETLKQHRDRLMQATQRTKHYAGLERLELRDNEPIQYNKLFSRLRAGVVDARETAKKIAASPIVEQEGELCFTLYNAAGDCILTSTGIIIHVGTMGAAIKYMIENDWESNPGVHDKDIFCNNDCLIGNVHPCDIHTIVPIFWGGELIGWVGGVTHVIDTGSVGPGSMSTGQVQRFGDGYQITCRKVGANDALFRDWLHESQRMVRTPRYWILDERTRIAGCHMIRKLVEEVISEEGIESYWKFAYEAVEHGRVGLQNRIRAMTIPGKYRQVGFVDVPYAHEDVRLPSDFAKLDTIMHAPSEITIRGDGTWRLDFEGASRWGWHTYNAHQVSFTSGIWVMMTQTLIPSEMINDGAAYGTEFRLPKGTWMNPDDRRVAFSYSWHFLVSAWTALWRGLSRSYFGRGYLEEVNAGNANTSNWLQGGGFNQYDEIHAVNSFECAADGTGASAVRDGLSHAAAIWNPEGDMGDMEIWELAEPLVYLGRQIKASSGGAGKYRGGCGFESLRMVWNAKDWTMFFMGNGHMSSDWGLMGGYPAASGYRFAAHQTGLKEAIAEGKPIPLGGDTDPENPVWDDLIKDSVIKRDKQAITTEEMFSDYDLYLNYMRGGPGFGDPLDREPQSVADDVNGGYLLERFAPQVYGVILGKAADGALCVDAGATDTRRNAIRKERIAKSVPTREWMKGEREKILAKVGAGDHVKQMFAASFKLGPRFLADFKKFWELPNGWELLEEEIGVPHYGSIYHMDVSELPDVKTVQFVEE</sequence>
<dbReference type="RefSeq" id="WP_174513406.1">
    <property type="nucleotide sequence ID" value="NZ_CABFMQ020000101.1"/>
</dbReference>
<proteinExistence type="predicted"/>
<dbReference type="GO" id="GO:0018710">
    <property type="term" value="F:acetone carboxylase activity"/>
    <property type="evidence" value="ECO:0007669"/>
    <property type="project" value="UniProtKB-EC"/>
</dbReference>
<dbReference type="Proteomes" id="UP000485880">
    <property type="component" value="Unassembled WGS sequence"/>
</dbReference>
<gene>
    <name evidence="2" type="primary">acxB</name>
    <name evidence="2" type="ORF">MPC4_420003</name>
</gene>
<keyword evidence="2" id="KW-0436">Ligase</keyword>
<keyword evidence="3" id="KW-1185">Reference proteome</keyword>
<accession>A0A8B6MC24</accession>
<evidence type="ECO:0000259" key="1">
    <source>
        <dbReference type="Pfam" id="PF02538"/>
    </source>
</evidence>
<organism evidence="2 3">
    <name type="scientific">Methylocella tundrae</name>
    <dbReference type="NCBI Taxonomy" id="227605"/>
    <lineage>
        <taxon>Bacteria</taxon>
        <taxon>Pseudomonadati</taxon>
        <taxon>Pseudomonadota</taxon>
        <taxon>Alphaproteobacteria</taxon>
        <taxon>Hyphomicrobiales</taxon>
        <taxon>Beijerinckiaceae</taxon>
        <taxon>Methylocella</taxon>
    </lineage>
</organism>
<dbReference type="EC" id="6.4.1.6" evidence="2"/>
<protein>
    <submittedName>
        <fullName evidence="2">Acetone carboxylase alpha subunit</fullName>
        <ecNumber evidence="2">6.4.1.6</ecNumber>
    </submittedName>
</protein>